<evidence type="ECO:0000313" key="3">
    <source>
        <dbReference type="Proteomes" id="UP001208771"/>
    </source>
</evidence>
<name>A0AAE3N202_9HYPH</name>
<evidence type="ECO:0000313" key="1">
    <source>
        <dbReference type="EMBL" id="MCX8996255.1"/>
    </source>
</evidence>
<organism evidence="2 3">
    <name type="scientific">Ectorhizobium quercum</name>
    <dbReference type="NCBI Taxonomy" id="2965071"/>
    <lineage>
        <taxon>Bacteria</taxon>
        <taxon>Pseudomonadati</taxon>
        <taxon>Pseudomonadota</taxon>
        <taxon>Alphaproteobacteria</taxon>
        <taxon>Hyphomicrobiales</taxon>
        <taxon>Rhizobiaceae</taxon>
        <taxon>Ectorhizobium</taxon>
    </lineage>
</organism>
<comment type="caution">
    <text evidence="2">The sequence shown here is derived from an EMBL/GenBank/DDBJ whole genome shotgun (WGS) entry which is preliminary data.</text>
</comment>
<dbReference type="AlphaFoldDB" id="A0AAE3N202"/>
<reference evidence="2" key="1">
    <citation type="submission" date="2022-07" db="EMBL/GenBank/DDBJ databases">
        <title>Ectorhizobium quercum gen.nov., sp. nov.</title>
        <authorList>
            <person name="Ma T."/>
            <person name="Li Y."/>
        </authorList>
    </citation>
    <scope>NUCLEOTIDE SEQUENCE</scope>
    <source>
        <strain evidence="2">BDR2-2</strain>
    </source>
</reference>
<dbReference type="Proteomes" id="UP001208771">
    <property type="component" value="Unassembled WGS sequence"/>
</dbReference>
<keyword evidence="3" id="KW-1185">Reference proteome</keyword>
<dbReference type="EMBL" id="JANFPI010000005">
    <property type="protein sequence ID" value="MCX8998706.1"/>
    <property type="molecule type" value="Genomic_DNA"/>
</dbReference>
<dbReference type="RefSeq" id="WP_306410001.1">
    <property type="nucleotide sequence ID" value="NZ_JANFPI010000001.1"/>
</dbReference>
<sequence length="86" mass="9854">MDFEDIVRRKLKEILSGEITPRKMPGSTTELAALALILDHPPGLTSLNSDGCWRYLRDQDIVLVRQLRAEFQDEIIDWEATAKVDE</sequence>
<evidence type="ECO:0000313" key="2">
    <source>
        <dbReference type="EMBL" id="MCX8998706.1"/>
    </source>
</evidence>
<proteinExistence type="predicted"/>
<protein>
    <submittedName>
        <fullName evidence="2">Uncharacterized protein</fullName>
    </submittedName>
</protein>
<gene>
    <name evidence="1" type="ORF">NOF55_03970</name>
    <name evidence="2" type="ORF">NOF55_16455</name>
</gene>
<dbReference type="EMBL" id="JANFPI010000001">
    <property type="protein sequence ID" value="MCX8996255.1"/>
    <property type="molecule type" value="Genomic_DNA"/>
</dbReference>
<accession>A0AAE3N202</accession>